<accession>A0ABW4KVI9</accession>
<keyword evidence="2" id="KW-1185">Reference proteome</keyword>
<dbReference type="PANTHER" id="PTHR38008:SF2">
    <property type="entry name" value="HEMOLYSIN"/>
    <property type="match status" value="1"/>
</dbReference>
<organism evidence="1 2">
    <name type="scientific">Ottowia flava</name>
    <dbReference type="NCBI Taxonomy" id="2675430"/>
    <lineage>
        <taxon>Bacteria</taxon>
        <taxon>Pseudomonadati</taxon>
        <taxon>Pseudomonadota</taxon>
        <taxon>Betaproteobacteria</taxon>
        <taxon>Burkholderiales</taxon>
        <taxon>Comamonadaceae</taxon>
        <taxon>Ottowia</taxon>
    </lineage>
</organism>
<dbReference type="Proteomes" id="UP001597304">
    <property type="component" value="Unassembled WGS sequence"/>
</dbReference>
<dbReference type="PANTHER" id="PTHR38008">
    <property type="entry name" value="HEMOLYSIN-RELATED"/>
    <property type="match status" value="1"/>
</dbReference>
<evidence type="ECO:0000313" key="1">
    <source>
        <dbReference type="EMBL" id="MFD1712052.1"/>
    </source>
</evidence>
<sequence length="93" mass="9747">MHSLITSARAATRVAALTAPLVLIGCGLRVGSSASPNAAVQMANPASTYCVQQGGQLRIQKDAVGNESGLCTLPDGRVMDEWALFRRDHPAVE</sequence>
<evidence type="ECO:0000313" key="2">
    <source>
        <dbReference type="Proteomes" id="UP001597304"/>
    </source>
</evidence>
<dbReference type="EMBL" id="JBHUEJ010000036">
    <property type="protein sequence ID" value="MFD1712052.1"/>
    <property type="molecule type" value="Genomic_DNA"/>
</dbReference>
<dbReference type="RefSeq" id="WP_147912356.1">
    <property type="nucleotide sequence ID" value="NZ_JBHUEJ010000036.1"/>
</dbReference>
<name>A0ABW4KVI9_9BURK</name>
<dbReference type="InterPro" id="IPR005590">
    <property type="entry name" value="DUF333"/>
</dbReference>
<proteinExistence type="predicted"/>
<protein>
    <submittedName>
        <fullName evidence="1">DUF333 domain-containing protein</fullName>
    </submittedName>
</protein>
<dbReference type="Pfam" id="PF03891">
    <property type="entry name" value="DUF333"/>
    <property type="match status" value="1"/>
</dbReference>
<reference evidence="2" key="1">
    <citation type="journal article" date="2019" name="Int. J. Syst. Evol. Microbiol.">
        <title>The Global Catalogue of Microorganisms (GCM) 10K type strain sequencing project: providing services to taxonomists for standard genome sequencing and annotation.</title>
        <authorList>
            <consortium name="The Broad Institute Genomics Platform"/>
            <consortium name="The Broad Institute Genome Sequencing Center for Infectious Disease"/>
            <person name="Wu L."/>
            <person name="Ma J."/>
        </authorList>
    </citation>
    <scope>NUCLEOTIDE SEQUENCE [LARGE SCALE GENOMIC DNA]</scope>
    <source>
        <strain evidence="2">LMG 29247</strain>
    </source>
</reference>
<comment type="caution">
    <text evidence="1">The sequence shown here is derived from an EMBL/GenBank/DDBJ whole genome shotgun (WGS) entry which is preliminary data.</text>
</comment>
<gene>
    <name evidence="1" type="ORF">ACFSF0_15680</name>
</gene>